<accession>A0AA38RHL7</accession>
<feature type="signal peptide" evidence="1">
    <location>
        <begin position="1"/>
        <end position="16"/>
    </location>
</feature>
<keyword evidence="1" id="KW-0732">Signal</keyword>
<gene>
    <name evidence="2" type="ORF">NKR23_g11367</name>
</gene>
<organism evidence="2 3">
    <name type="scientific">Pleurostoma richardsiae</name>
    <dbReference type="NCBI Taxonomy" id="41990"/>
    <lineage>
        <taxon>Eukaryota</taxon>
        <taxon>Fungi</taxon>
        <taxon>Dikarya</taxon>
        <taxon>Ascomycota</taxon>
        <taxon>Pezizomycotina</taxon>
        <taxon>Sordariomycetes</taxon>
        <taxon>Sordariomycetidae</taxon>
        <taxon>Calosphaeriales</taxon>
        <taxon>Pleurostomataceae</taxon>
        <taxon>Pleurostoma</taxon>
    </lineage>
</organism>
<reference evidence="2" key="1">
    <citation type="submission" date="2022-07" db="EMBL/GenBank/DDBJ databases">
        <title>Fungi with potential for degradation of polypropylene.</title>
        <authorList>
            <person name="Gostincar C."/>
        </authorList>
    </citation>
    <scope>NUCLEOTIDE SEQUENCE</scope>
    <source>
        <strain evidence="2">EXF-13308</strain>
    </source>
</reference>
<name>A0AA38RHL7_9PEZI</name>
<protein>
    <submittedName>
        <fullName evidence="2">Uncharacterized protein</fullName>
    </submittedName>
</protein>
<sequence length="140" mass="14837">MKFAATVLALAASAVAAPSLQQRDDWPCTPGQYFCDQNNTGITVCDIDHSYKYVGDCPAGTVCQTSDVSGQYIPFCTLPPAKDKRDACTPGTYWCNGDFSGIEVCDGQGNVQLNGLCPPNTHCGYPANSVGIPFCLDNAI</sequence>
<dbReference type="EMBL" id="JANBVO010000059">
    <property type="protein sequence ID" value="KAJ9132243.1"/>
    <property type="molecule type" value="Genomic_DNA"/>
</dbReference>
<feature type="chain" id="PRO_5041455729" evidence="1">
    <location>
        <begin position="17"/>
        <end position="140"/>
    </location>
</feature>
<evidence type="ECO:0000313" key="2">
    <source>
        <dbReference type="EMBL" id="KAJ9132243.1"/>
    </source>
</evidence>
<proteinExistence type="predicted"/>
<keyword evidence="3" id="KW-1185">Reference proteome</keyword>
<evidence type="ECO:0000313" key="3">
    <source>
        <dbReference type="Proteomes" id="UP001174694"/>
    </source>
</evidence>
<comment type="caution">
    <text evidence="2">The sequence shown here is derived from an EMBL/GenBank/DDBJ whole genome shotgun (WGS) entry which is preliminary data.</text>
</comment>
<evidence type="ECO:0000256" key="1">
    <source>
        <dbReference type="SAM" id="SignalP"/>
    </source>
</evidence>
<dbReference type="AlphaFoldDB" id="A0AA38RHL7"/>
<dbReference type="Proteomes" id="UP001174694">
    <property type="component" value="Unassembled WGS sequence"/>
</dbReference>